<evidence type="ECO:0000256" key="3">
    <source>
        <dbReference type="ARBA" id="ARBA00022679"/>
    </source>
</evidence>
<sequence>MKRFDLSLYLVTDRGLSLGRPLESIVEEAVKGGVTMVQLREKDCSSLEFYELGQKLKKLLSPLNIPLIINDRLDIALAVDADGLHIGQNDLPWKVARQLLGPDKILGLSVETQQQVEEANSLDIDYIGVSPVFATPTKTDTFQPFGLEGLKDACRISQFPAVAIGGINASNAASIIEHGAQGIAVVSAISSAESPLAAAKDLKERIQQIEIR</sequence>
<keyword evidence="4 10" id="KW-0479">Metal-binding</keyword>
<dbReference type="InterPro" id="IPR034291">
    <property type="entry name" value="TMP_synthase"/>
</dbReference>
<feature type="binding site" evidence="10">
    <location>
        <begin position="135"/>
        <end position="137"/>
    </location>
    <ligand>
        <name>2-[(2R,5Z)-2-carboxy-4-methylthiazol-5(2H)-ylidene]ethyl phosphate</name>
        <dbReference type="ChEBI" id="CHEBI:62899"/>
    </ligand>
</feature>
<evidence type="ECO:0000256" key="8">
    <source>
        <dbReference type="ARBA" id="ARBA00047851"/>
    </source>
</evidence>
<feature type="binding site" evidence="10">
    <location>
        <begin position="38"/>
        <end position="42"/>
    </location>
    <ligand>
        <name>4-amino-2-methyl-5-(diphosphooxymethyl)pyrimidine</name>
        <dbReference type="ChEBI" id="CHEBI:57841"/>
    </ligand>
</feature>
<evidence type="ECO:0000256" key="4">
    <source>
        <dbReference type="ARBA" id="ARBA00022723"/>
    </source>
</evidence>
<dbReference type="HAMAP" id="MF_00097">
    <property type="entry name" value="TMP_synthase"/>
    <property type="match status" value="1"/>
</dbReference>
<comment type="similarity">
    <text evidence="10 11">Belongs to the thiamine-phosphate synthase family.</text>
</comment>
<evidence type="ECO:0000256" key="9">
    <source>
        <dbReference type="ARBA" id="ARBA00047883"/>
    </source>
</evidence>
<accession>A0A2T5BXP5</accession>
<dbReference type="UniPathway" id="UPA00060">
    <property type="reaction ID" value="UER00141"/>
</dbReference>
<comment type="cofactor">
    <cofactor evidence="10">
        <name>Mg(2+)</name>
        <dbReference type="ChEBI" id="CHEBI:18420"/>
    </cofactor>
    <text evidence="10">Binds 1 Mg(2+) ion per subunit.</text>
</comment>
<organism evidence="14 15">
    <name type="scientific">Mangrovibacterium marinum</name>
    <dbReference type="NCBI Taxonomy" id="1639118"/>
    <lineage>
        <taxon>Bacteria</taxon>
        <taxon>Pseudomonadati</taxon>
        <taxon>Bacteroidota</taxon>
        <taxon>Bacteroidia</taxon>
        <taxon>Marinilabiliales</taxon>
        <taxon>Prolixibacteraceae</taxon>
        <taxon>Mangrovibacterium</taxon>
    </lineage>
</organism>
<dbReference type="GO" id="GO:0000287">
    <property type="term" value="F:magnesium ion binding"/>
    <property type="evidence" value="ECO:0007669"/>
    <property type="project" value="UniProtKB-UniRule"/>
</dbReference>
<feature type="binding site" evidence="10">
    <location>
        <position position="71"/>
    </location>
    <ligand>
        <name>Mg(2+)</name>
        <dbReference type="ChEBI" id="CHEBI:18420"/>
    </ligand>
</feature>
<evidence type="ECO:0000256" key="10">
    <source>
        <dbReference type="HAMAP-Rule" id="MF_00097"/>
    </source>
</evidence>
<comment type="caution">
    <text evidence="14">The sequence shown here is derived from an EMBL/GenBank/DDBJ whole genome shotgun (WGS) entry which is preliminary data.</text>
</comment>
<evidence type="ECO:0000256" key="6">
    <source>
        <dbReference type="ARBA" id="ARBA00022977"/>
    </source>
</evidence>
<comment type="catalytic activity">
    <reaction evidence="9 10 11">
        <text>2-[(2R,5Z)-2-carboxy-4-methylthiazol-5(2H)-ylidene]ethyl phosphate + 4-amino-2-methyl-5-(diphosphooxymethyl)pyrimidine + 2 H(+) = thiamine phosphate + CO2 + diphosphate</text>
        <dbReference type="Rhea" id="RHEA:47844"/>
        <dbReference type="ChEBI" id="CHEBI:15378"/>
        <dbReference type="ChEBI" id="CHEBI:16526"/>
        <dbReference type="ChEBI" id="CHEBI:33019"/>
        <dbReference type="ChEBI" id="CHEBI:37575"/>
        <dbReference type="ChEBI" id="CHEBI:57841"/>
        <dbReference type="ChEBI" id="CHEBI:62899"/>
        <dbReference type="EC" id="2.5.1.3"/>
    </reaction>
</comment>
<evidence type="ECO:0000313" key="14">
    <source>
        <dbReference type="EMBL" id="PTN05622.1"/>
    </source>
</evidence>
<dbReference type="FunFam" id="3.20.20.70:FF:000096">
    <property type="entry name" value="Thiamine-phosphate synthase"/>
    <property type="match status" value="1"/>
</dbReference>
<dbReference type="AlphaFoldDB" id="A0A2T5BXP5"/>
<keyword evidence="5 10" id="KW-0460">Magnesium</keyword>
<comment type="pathway">
    <text evidence="2 10 12">Cofactor biosynthesis; thiamine diphosphate biosynthesis; thiamine phosphate from 4-amino-2-methyl-5-diphosphomethylpyrimidine and 4-methyl-5-(2-phosphoethyl)-thiazole: step 1/1.</text>
</comment>
<dbReference type="Pfam" id="PF02581">
    <property type="entry name" value="TMP-TENI"/>
    <property type="match status" value="1"/>
</dbReference>
<dbReference type="CDD" id="cd00564">
    <property type="entry name" value="TMP_TenI"/>
    <property type="match status" value="1"/>
</dbReference>
<evidence type="ECO:0000259" key="13">
    <source>
        <dbReference type="Pfam" id="PF02581"/>
    </source>
</evidence>
<evidence type="ECO:0000256" key="2">
    <source>
        <dbReference type="ARBA" id="ARBA00005165"/>
    </source>
</evidence>
<comment type="catalytic activity">
    <reaction evidence="7 10 11">
        <text>4-methyl-5-(2-phosphooxyethyl)-thiazole + 4-amino-2-methyl-5-(diphosphooxymethyl)pyrimidine + H(+) = thiamine phosphate + diphosphate</text>
        <dbReference type="Rhea" id="RHEA:22328"/>
        <dbReference type="ChEBI" id="CHEBI:15378"/>
        <dbReference type="ChEBI" id="CHEBI:33019"/>
        <dbReference type="ChEBI" id="CHEBI:37575"/>
        <dbReference type="ChEBI" id="CHEBI:57841"/>
        <dbReference type="ChEBI" id="CHEBI:58296"/>
        <dbReference type="EC" id="2.5.1.3"/>
    </reaction>
</comment>
<evidence type="ECO:0000313" key="15">
    <source>
        <dbReference type="Proteomes" id="UP000243525"/>
    </source>
</evidence>
<dbReference type="RefSeq" id="WP_107823723.1">
    <property type="nucleotide sequence ID" value="NZ_OY782574.1"/>
</dbReference>
<feature type="binding site" evidence="10">
    <location>
        <begin position="186"/>
        <end position="187"/>
    </location>
    <ligand>
        <name>2-[(2R,5Z)-2-carboxy-4-methylthiazol-5(2H)-ylidene]ethyl phosphate</name>
        <dbReference type="ChEBI" id="CHEBI:62899"/>
    </ligand>
</feature>
<comment type="function">
    <text evidence="1 10">Condenses 4-methyl-5-(beta-hydroxyethyl)thiazole monophosphate (THZ-P) and 2-methyl-4-amino-5-hydroxymethyl pyrimidine pyrophosphate (HMP-PP) to form thiamine monophosphate (TMP).</text>
</comment>
<dbReference type="OrthoDB" id="9812206at2"/>
<feature type="binding site" evidence="10">
    <location>
        <position position="90"/>
    </location>
    <ligand>
        <name>Mg(2+)</name>
        <dbReference type="ChEBI" id="CHEBI:18420"/>
    </ligand>
</feature>
<dbReference type="Gene3D" id="3.20.20.70">
    <property type="entry name" value="Aldolase class I"/>
    <property type="match status" value="1"/>
</dbReference>
<dbReference type="GO" id="GO:0009229">
    <property type="term" value="P:thiamine diphosphate biosynthetic process"/>
    <property type="evidence" value="ECO:0007669"/>
    <property type="project" value="UniProtKB-UniRule"/>
</dbReference>
<keyword evidence="6 10" id="KW-0784">Thiamine biosynthesis</keyword>
<feature type="binding site" evidence="10">
    <location>
        <position position="70"/>
    </location>
    <ligand>
        <name>4-amino-2-methyl-5-(diphosphooxymethyl)pyrimidine</name>
        <dbReference type="ChEBI" id="CHEBI:57841"/>
    </ligand>
</feature>
<feature type="binding site" evidence="10">
    <location>
        <position position="109"/>
    </location>
    <ligand>
        <name>4-amino-2-methyl-5-(diphosphooxymethyl)pyrimidine</name>
        <dbReference type="ChEBI" id="CHEBI:57841"/>
    </ligand>
</feature>
<dbReference type="InterPro" id="IPR036206">
    <property type="entry name" value="ThiamineP_synth_sf"/>
</dbReference>
<proteinExistence type="inferred from homology"/>
<evidence type="ECO:0000256" key="7">
    <source>
        <dbReference type="ARBA" id="ARBA00047334"/>
    </source>
</evidence>
<evidence type="ECO:0000256" key="5">
    <source>
        <dbReference type="ARBA" id="ARBA00022842"/>
    </source>
</evidence>
<name>A0A2T5BXP5_9BACT</name>
<gene>
    <name evidence="10" type="primary">thiE</name>
    <name evidence="14" type="ORF">C8N47_12642</name>
</gene>
<dbReference type="PANTHER" id="PTHR20857">
    <property type="entry name" value="THIAMINE-PHOSPHATE PYROPHOSPHORYLASE"/>
    <property type="match status" value="1"/>
</dbReference>
<evidence type="ECO:0000256" key="1">
    <source>
        <dbReference type="ARBA" id="ARBA00003814"/>
    </source>
</evidence>
<dbReference type="EC" id="2.5.1.3" evidence="10"/>
<feature type="domain" description="Thiamine phosphate synthase/TenI" evidence="13">
    <location>
        <begin position="8"/>
        <end position="189"/>
    </location>
</feature>
<feature type="binding site" evidence="10">
    <location>
        <position position="138"/>
    </location>
    <ligand>
        <name>4-amino-2-methyl-5-(diphosphooxymethyl)pyrimidine</name>
        <dbReference type="ChEBI" id="CHEBI:57841"/>
    </ligand>
</feature>
<dbReference type="InterPro" id="IPR022998">
    <property type="entry name" value="ThiamineP_synth_TenI"/>
</dbReference>
<evidence type="ECO:0000256" key="11">
    <source>
        <dbReference type="RuleBase" id="RU003826"/>
    </source>
</evidence>
<dbReference type="SUPFAM" id="SSF51391">
    <property type="entry name" value="Thiamin phosphate synthase"/>
    <property type="match status" value="1"/>
</dbReference>
<dbReference type="GO" id="GO:0005737">
    <property type="term" value="C:cytoplasm"/>
    <property type="evidence" value="ECO:0007669"/>
    <property type="project" value="TreeGrafter"/>
</dbReference>
<keyword evidence="3 10" id="KW-0808">Transferase</keyword>
<dbReference type="PANTHER" id="PTHR20857:SF15">
    <property type="entry name" value="THIAMINE-PHOSPHATE SYNTHASE"/>
    <property type="match status" value="1"/>
</dbReference>
<dbReference type="Proteomes" id="UP000243525">
    <property type="component" value="Unassembled WGS sequence"/>
</dbReference>
<evidence type="ECO:0000256" key="12">
    <source>
        <dbReference type="RuleBase" id="RU004253"/>
    </source>
</evidence>
<keyword evidence="15" id="KW-1185">Reference proteome</keyword>
<protein>
    <recommendedName>
        <fullName evidence="10">Thiamine-phosphate synthase</fullName>
        <shortName evidence="10">TP synthase</shortName>
        <shortName evidence="10">TPS</shortName>
        <ecNumber evidence="10">2.5.1.3</ecNumber>
    </recommendedName>
    <alternativeName>
        <fullName evidence="10">Thiamine-phosphate pyrophosphorylase</fullName>
        <shortName evidence="10">TMP pyrophosphorylase</shortName>
        <shortName evidence="10">TMP-PPase</shortName>
    </alternativeName>
</protein>
<dbReference type="GO" id="GO:0009228">
    <property type="term" value="P:thiamine biosynthetic process"/>
    <property type="evidence" value="ECO:0007669"/>
    <property type="project" value="UniProtKB-KW"/>
</dbReference>
<dbReference type="EMBL" id="QAAD01000026">
    <property type="protein sequence ID" value="PTN05622.1"/>
    <property type="molecule type" value="Genomic_DNA"/>
</dbReference>
<dbReference type="GO" id="GO:0004789">
    <property type="term" value="F:thiamine-phosphate diphosphorylase activity"/>
    <property type="evidence" value="ECO:0007669"/>
    <property type="project" value="UniProtKB-UniRule"/>
</dbReference>
<reference evidence="14 15" key="1">
    <citation type="submission" date="2018-04" db="EMBL/GenBank/DDBJ databases">
        <title>Genomic Encyclopedia of Archaeal and Bacterial Type Strains, Phase II (KMG-II): from individual species to whole genera.</title>
        <authorList>
            <person name="Goeker M."/>
        </authorList>
    </citation>
    <scope>NUCLEOTIDE SEQUENCE [LARGE SCALE GENOMIC DNA]</scope>
    <source>
        <strain evidence="14 15">DSM 28823</strain>
    </source>
</reference>
<dbReference type="NCBIfam" id="TIGR00693">
    <property type="entry name" value="thiE"/>
    <property type="match status" value="1"/>
</dbReference>
<feature type="binding site" evidence="10">
    <location>
        <position position="166"/>
    </location>
    <ligand>
        <name>2-[(2R,5Z)-2-carboxy-4-methylthiazol-5(2H)-ylidene]ethyl phosphate</name>
        <dbReference type="ChEBI" id="CHEBI:62899"/>
    </ligand>
</feature>
<comment type="catalytic activity">
    <reaction evidence="8 10 11">
        <text>2-(2-carboxy-4-methylthiazol-5-yl)ethyl phosphate + 4-amino-2-methyl-5-(diphosphooxymethyl)pyrimidine + 2 H(+) = thiamine phosphate + CO2 + diphosphate</text>
        <dbReference type="Rhea" id="RHEA:47848"/>
        <dbReference type="ChEBI" id="CHEBI:15378"/>
        <dbReference type="ChEBI" id="CHEBI:16526"/>
        <dbReference type="ChEBI" id="CHEBI:33019"/>
        <dbReference type="ChEBI" id="CHEBI:37575"/>
        <dbReference type="ChEBI" id="CHEBI:57841"/>
        <dbReference type="ChEBI" id="CHEBI:62890"/>
        <dbReference type="EC" id="2.5.1.3"/>
    </reaction>
</comment>
<dbReference type="InterPro" id="IPR013785">
    <property type="entry name" value="Aldolase_TIM"/>
</dbReference>